<dbReference type="Pfam" id="PF00037">
    <property type="entry name" value="Fer4"/>
    <property type="match status" value="1"/>
</dbReference>
<protein>
    <recommendedName>
        <fullName evidence="1">4Fe-4S ferredoxin-type domain-containing protein</fullName>
    </recommendedName>
</protein>
<dbReference type="PROSITE" id="PS00198">
    <property type="entry name" value="4FE4S_FER_1"/>
    <property type="match status" value="1"/>
</dbReference>
<dbReference type="Gene3D" id="3.30.70.20">
    <property type="match status" value="1"/>
</dbReference>
<dbReference type="InterPro" id="IPR017896">
    <property type="entry name" value="4Fe4S_Fe-S-bd"/>
</dbReference>
<evidence type="ECO:0000313" key="3">
    <source>
        <dbReference type="EMBL" id="HGQ19065.1"/>
    </source>
</evidence>
<dbReference type="SUPFAM" id="SSF54862">
    <property type="entry name" value="4Fe-4S ferredoxins"/>
    <property type="match status" value="1"/>
</dbReference>
<dbReference type="InterPro" id="IPR003382">
    <property type="entry name" value="Flavoprotein"/>
</dbReference>
<dbReference type="EMBL" id="DTAI01000253">
    <property type="protein sequence ID" value="HGN37562.1"/>
    <property type="molecule type" value="Genomic_DNA"/>
</dbReference>
<dbReference type="AlphaFoldDB" id="A0A7J3JSV9"/>
<dbReference type="GO" id="GO:0016491">
    <property type="term" value="F:oxidoreductase activity"/>
    <property type="evidence" value="ECO:0007669"/>
    <property type="project" value="UniProtKB-ARBA"/>
</dbReference>
<organism evidence="3">
    <name type="scientific">Ignisphaera aggregans</name>
    <dbReference type="NCBI Taxonomy" id="334771"/>
    <lineage>
        <taxon>Archaea</taxon>
        <taxon>Thermoproteota</taxon>
        <taxon>Thermoprotei</taxon>
        <taxon>Desulfurococcales</taxon>
        <taxon>Desulfurococcaceae</taxon>
        <taxon>Ignisphaera</taxon>
    </lineage>
</organism>
<dbReference type="PROSITE" id="PS51379">
    <property type="entry name" value="4FE4S_FER_2"/>
    <property type="match status" value="1"/>
</dbReference>
<evidence type="ECO:0000313" key="2">
    <source>
        <dbReference type="EMBL" id="HGN37562.1"/>
    </source>
</evidence>
<accession>A0A7J3JSV9</accession>
<sequence>MINIAWCITGGGLNLRAVASTLGVIRERYRVNVTLFLTKWGFEVSRIFGVLNILKSIASGGYYQEFLVEEQGMYYIGRLNMKRYSILIIAPATANSVAKMVLGIADNIASALYSQAIKSSIPVVILPTDIPGNDGFIETETPCYIDRAVCSLDSCGGCLAVGVCPVNAIVTVDGVVRIDLSKCIGCEHCIYVCPRGAVRCWEKVKLMPRDVDVQNIEKLRRSPYTYVVSSVSELEDTVKRILKL</sequence>
<reference evidence="3" key="1">
    <citation type="journal article" date="2020" name="mSystems">
        <title>Genome- and Community-Level Interaction Insights into Carbon Utilization and Element Cycling Functions of Hydrothermarchaeota in Hydrothermal Sediment.</title>
        <authorList>
            <person name="Zhou Z."/>
            <person name="Liu Y."/>
            <person name="Xu W."/>
            <person name="Pan J."/>
            <person name="Luo Z.H."/>
            <person name="Li M."/>
        </authorList>
    </citation>
    <scope>NUCLEOTIDE SEQUENCE [LARGE SCALE GENOMIC DNA]</scope>
    <source>
        <strain evidence="2">SpSt-618</strain>
        <strain evidence="3">SpSt-657</strain>
    </source>
</reference>
<feature type="domain" description="4Fe-4S ferredoxin-type" evidence="1">
    <location>
        <begin position="174"/>
        <end position="203"/>
    </location>
</feature>
<gene>
    <name evidence="2" type="ORF">ENT87_08490</name>
    <name evidence="3" type="ORF">ENU30_08880</name>
</gene>
<dbReference type="InterPro" id="IPR036551">
    <property type="entry name" value="Flavin_trans-like"/>
</dbReference>
<dbReference type="SUPFAM" id="SSF52507">
    <property type="entry name" value="Homo-oligomeric flavin-containing Cys decarboxylases, HFCD"/>
    <property type="match status" value="1"/>
</dbReference>
<dbReference type="InterPro" id="IPR017900">
    <property type="entry name" value="4Fe4S_Fe_S_CS"/>
</dbReference>
<comment type="caution">
    <text evidence="3">The sequence shown here is derived from an EMBL/GenBank/DDBJ whole genome shotgun (WGS) entry which is preliminary data.</text>
</comment>
<dbReference type="Gene3D" id="3.40.50.1950">
    <property type="entry name" value="Flavin prenyltransferase-like"/>
    <property type="match status" value="1"/>
</dbReference>
<dbReference type="Pfam" id="PF02441">
    <property type="entry name" value="Flavoprotein"/>
    <property type="match status" value="1"/>
</dbReference>
<name>A0A7J3JSV9_9CREN</name>
<proteinExistence type="predicted"/>
<evidence type="ECO:0000259" key="1">
    <source>
        <dbReference type="PROSITE" id="PS51379"/>
    </source>
</evidence>
<dbReference type="EMBL" id="DTBZ01000167">
    <property type="protein sequence ID" value="HGQ19065.1"/>
    <property type="molecule type" value="Genomic_DNA"/>
</dbReference>